<evidence type="ECO:0000256" key="3">
    <source>
        <dbReference type="ARBA" id="ARBA00022741"/>
    </source>
</evidence>
<dbReference type="InterPro" id="IPR029063">
    <property type="entry name" value="SAM-dependent_MTases_sf"/>
</dbReference>
<dbReference type="Gene3D" id="3.40.50.300">
    <property type="entry name" value="P-loop containing nucleotide triphosphate hydrolases"/>
    <property type="match status" value="1"/>
</dbReference>
<organism evidence="8 9">
    <name type="scientific">Friedmanniomyces endolithicus</name>
    <dbReference type="NCBI Taxonomy" id="329885"/>
    <lineage>
        <taxon>Eukaryota</taxon>
        <taxon>Fungi</taxon>
        <taxon>Dikarya</taxon>
        <taxon>Ascomycota</taxon>
        <taxon>Pezizomycotina</taxon>
        <taxon>Dothideomycetes</taxon>
        <taxon>Dothideomycetidae</taxon>
        <taxon>Mycosphaerellales</taxon>
        <taxon>Teratosphaeriaceae</taxon>
        <taxon>Friedmanniomyces</taxon>
    </lineage>
</organism>
<dbReference type="SMART" id="SM00487">
    <property type="entry name" value="DEXDc"/>
    <property type="match status" value="1"/>
</dbReference>
<protein>
    <recommendedName>
        <fullName evidence="7">Helicase C-terminal domain-containing protein</fullName>
    </recommendedName>
</protein>
<comment type="caution">
    <text evidence="8">The sequence shown here is derived from an EMBL/GenBank/DDBJ whole genome shotgun (WGS) entry which is preliminary data.</text>
</comment>
<keyword evidence="3" id="KW-0547">Nucleotide-binding</keyword>
<dbReference type="InterPro" id="IPR027417">
    <property type="entry name" value="P-loop_NTPase"/>
</dbReference>
<feature type="region of interest" description="Disordered" evidence="6">
    <location>
        <begin position="1"/>
        <end position="62"/>
    </location>
</feature>
<dbReference type="Gene3D" id="3.40.50.150">
    <property type="entry name" value="Vaccinia Virus protein VP39"/>
    <property type="match status" value="1"/>
</dbReference>
<evidence type="ECO:0000256" key="5">
    <source>
        <dbReference type="ARBA" id="ARBA00022840"/>
    </source>
</evidence>
<dbReference type="SUPFAM" id="SSF53335">
    <property type="entry name" value="S-adenosyl-L-methionine-dependent methyltransferases"/>
    <property type="match status" value="1"/>
</dbReference>
<evidence type="ECO:0000256" key="6">
    <source>
        <dbReference type="SAM" id="MobiDB-lite"/>
    </source>
</evidence>
<proteinExistence type="predicted"/>
<feature type="compositionally biased region" description="Polar residues" evidence="6">
    <location>
        <begin position="34"/>
        <end position="49"/>
    </location>
</feature>
<dbReference type="CDD" id="cd18793">
    <property type="entry name" value="SF2_C_SNF"/>
    <property type="match status" value="1"/>
</dbReference>
<evidence type="ECO:0000313" key="9">
    <source>
        <dbReference type="Proteomes" id="UP000310066"/>
    </source>
</evidence>
<dbReference type="EMBL" id="NAJP01000011">
    <property type="protein sequence ID" value="TKA45666.1"/>
    <property type="molecule type" value="Genomic_DNA"/>
</dbReference>
<dbReference type="PANTHER" id="PTHR45626:SF26">
    <property type="entry name" value="FAMILY HELICASE, PUTATIVE (AFU_ORTHOLOGUE AFUA_2G09120)-RELATED"/>
    <property type="match status" value="1"/>
</dbReference>
<dbReference type="Pfam" id="PF00145">
    <property type="entry name" value="DNA_methylase"/>
    <property type="match status" value="1"/>
</dbReference>
<dbReference type="STRING" id="329885.A0A4U0VC39"/>
<dbReference type="OrthoDB" id="423221at2759"/>
<keyword evidence="4" id="KW-0378">Hydrolase</keyword>
<dbReference type="InterPro" id="IPR000330">
    <property type="entry name" value="SNF2_N"/>
</dbReference>
<dbReference type="InterPro" id="IPR038718">
    <property type="entry name" value="SNF2-like_sf"/>
</dbReference>
<dbReference type="GO" id="GO:0016787">
    <property type="term" value="F:hydrolase activity"/>
    <property type="evidence" value="ECO:0007669"/>
    <property type="project" value="UniProtKB-KW"/>
</dbReference>
<feature type="region of interest" description="Disordered" evidence="6">
    <location>
        <begin position="1908"/>
        <end position="1946"/>
    </location>
</feature>
<dbReference type="Pfam" id="PF00271">
    <property type="entry name" value="Helicase_C"/>
    <property type="match status" value="1"/>
</dbReference>
<dbReference type="GO" id="GO:0008094">
    <property type="term" value="F:ATP-dependent activity, acting on DNA"/>
    <property type="evidence" value="ECO:0007669"/>
    <property type="project" value="TreeGrafter"/>
</dbReference>
<dbReference type="Gene3D" id="3.40.50.10810">
    <property type="entry name" value="Tandem AAA-ATPase domain"/>
    <property type="match status" value="2"/>
</dbReference>
<feature type="region of interest" description="Disordered" evidence="6">
    <location>
        <begin position="80"/>
        <end position="301"/>
    </location>
</feature>
<accession>A0A4U0VC39</accession>
<feature type="compositionally biased region" description="Basic residues" evidence="6">
    <location>
        <begin position="205"/>
        <end position="215"/>
    </location>
</feature>
<dbReference type="GO" id="GO:0005524">
    <property type="term" value="F:ATP binding"/>
    <property type="evidence" value="ECO:0007669"/>
    <property type="project" value="UniProtKB-KW"/>
</dbReference>
<name>A0A4U0VC39_9PEZI</name>
<keyword evidence="5" id="KW-0067">ATP-binding</keyword>
<dbReference type="InterPro" id="IPR001650">
    <property type="entry name" value="Helicase_C-like"/>
</dbReference>
<gene>
    <name evidence="8" type="ORF">B0A54_04205</name>
</gene>
<keyword evidence="2" id="KW-0808">Transferase</keyword>
<feature type="compositionally biased region" description="Polar residues" evidence="6">
    <location>
        <begin position="120"/>
        <end position="132"/>
    </location>
</feature>
<dbReference type="InterPro" id="IPR049730">
    <property type="entry name" value="SNF2/RAD54-like_C"/>
</dbReference>
<feature type="domain" description="Helicase C-terminal" evidence="7">
    <location>
        <begin position="2063"/>
        <end position="2226"/>
    </location>
</feature>
<dbReference type="Pfam" id="PF00176">
    <property type="entry name" value="SNF2-rel_dom"/>
    <property type="match status" value="1"/>
</dbReference>
<reference evidence="8 9" key="1">
    <citation type="submission" date="2017-03" db="EMBL/GenBank/DDBJ databases">
        <title>Genomes of endolithic fungi from Antarctica.</title>
        <authorList>
            <person name="Coleine C."/>
            <person name="Masonjones S."/>
            <person name="Stajich J.E."/>
        </authorList>
    </citation>
    <scope>NUCLEOTIDE SEQUENCE [LARGE SCALE GENOMIC DNA]</scope>
    <source>
        <strain evidence="8 9">CCFEE 5311</strain>
    </source>
</reference>
<dbReference type="GO" id="GO:0032259">
    <property type="term" value="P:methylation"/>
    <property type="evidence" value="ECO:0007669"/>
    <property type="project" value="UniProtKB-KW"/>
</dbReference>
<dbReference type="PROSITE" id="PS51194">
    <property type="entry name" value="HELICASE_CTER"/>
    <property type="match status" value="1"/>
</dbReference>
<dbReference type="SUPFAM" id="SSF52540">
    <property type="entry name" value="P-loop containing nucleoside triphosphate hydrolases"/>
    <property type="match status" value="2"/>
</dbReference>
<keyword evidence="1" id="KW-0489">Methyltransferase</keyword>
<dbReference type="Proteomes" id="UP000310066">
    <property type="component" value="Unassembled WGS sequence"/>
</dbReference>
<dbReference type="GO" id="GO:0005634">
    <property type="term" value="C:nucleus"/>
    <property type="evidence" value="ECO:0007669"/>
    <property type="project" value="TreeGrafter"/>
</dbReference>
<feature type="compositionally biased region" description="Acidic residues" evidence="6">
    <location>
        <begin position="236"/>
        <end position="261"/>
    </location>
</feature>
<evidence type="ECO:0000256" key="2">
    <source>
        <dbReference type="ARBA" id="ARBA00022679"/>
    </source>
</evidence>
<dbReference type="InterPro" id="IPR001525">
    <property type="entry name" value="C5_MeTfrase"/>
</dbReference>
<evidence type="ECO:0000259" key="7">
    <source>
        <dbReference type="PROSITE" id="PS51194"/>
    </source>
</evidence>
<sequence>MAPTLPSRKRKAAERSKHSDAPFDSDSDCIIIASATSGPQPQSKSTSEALLTRAPLEEVNLNKRQRTLQYVRIPRVEAVLSDAAATTPRHDVSESPSSTDEEMGDTSVAQSVQVPRIKKANTSSFVQSSLSAFLSGPAVKPPSERHGLLVTLPKPDLKLSAGTLKDRSKKPVTTSRPRRSTTRTSYAKESALEASTDDEPDRSGKRLGRGLKARRKSYDDDGEYGAEVESSSADEREGEDAEDVQSDEDDADVASEASLEEELPKAAKGKASKAANSSKAVTKRSPVTGVTGTVTTKANSGMRNLNRKGTVKGLELDLPPLSDTFQIFEDMTTKALTLGLGEATKHLTGTPLRIATMCSGTESPLLALLMVQDALKEAGVDTIAVEHVFSAEIVPFKQAYIERNFAPPIIFRDITEFTTAFESDEPVATTAYGARVPIPPADIVVAGTSCVDYSRQNAHRKGITDGGESGETWYGALAYCKAIRPKMIVFENVQSADWGSMLKHYRAIDYDCEGVFVDSKDYYIPHTRQRGYMICFDSRRLGKSGSSEGLGQRWQDLMDKFKRRASSSVSDFLLPADQVIMRQHTRDDEALREVDWAQCEIRQMQYRQSQGLGIARPVTHWLESGFMIVPERGQRAWFTRQVERVKDTIDCCILRTAVKDMYDPRFKTCVWDLSQNIERVHDASRGITGCILPTGIFFVSDANRILAAEETLMLQGIPLNRISFTTETQAELLDFAGNAMTSTVVGSALLAALIVGHKLIDPQWSPLDAPLSLLAHGTSERVSLAPIAQPSAKTVEAFTYRPSVSKLDVDQLLVLAGRAAQRCYCEGNDALCTKPLQECVDCHHTICITCEGNPVHNYHPFSNDDRLQPAAFTAQLKAQLPHQLSLVCKIPDIRAASVSASDNDIANLKSFQNVVKGIPGTVFSFQSIRRTHCWTVSYTAREARLDLSIDNGRAEWSLFATPGRDLAASDWLRITLRQPVAQATVSQSLFNVEWQWRVPGVRKLSLKLQGIGTRSPTWWARMELPAHLHNTQPQLLEVTPTGPDPSALERSLSGTYRYLPKCGKAADSLYCKIDPEQSDKERPIYLFWDPRPVGDSEEDVFVFSHDNSHLLKDEVRFVLAHIEAPWRPWPTTGKPVVPKIMADSTWVTAFESQLQARDLDLVMKRSMSMTVSENENCDQAKYIIGCHVQHQARDIDTTAGIVDVTKDAAFIAGHVWLFEIMQRQIELDTWHPISSDAACGSCQACAPSKPQLKWKLDTDKKTLKAYEDVSMANEYERAFKARTEPIVVTSARNDHGYTVNFGINVVSLAHRAAARLPGGSSNHDAVGQWKLDTSSGSSVLTSPKFKLVANTGHPPDVKLGMQVELFPNQRLVLAWMQKQEQGVDFFVEEAEEAVAKTTGWRAEVRISAPITVRGGICADHPGFGKTLTSLALVHAQYLEAGSSGTKISNGLSARRDETSPGLLVSSATVIVCPATLAQQWLDEIRDKIGSVSGVLTVFKITDLARYSIPDFQDAKIILVNRSILGSEQYAERLAAFAAVPGPATKTGGRAFSQWLRFANEKVPEHVRLLQGNGRDSLRQHIQVTYRQHMESSHAGSEASIPSRRLRGKDYVAAKGSKASQAQSLRAATSTVDTKEVDQPLFEMFYFNRLIVDEFHQYDPREHAAITALKADKRWGLSGTPALDDLYDVAQLASIIGVPLRTGSDGKGVMKARNIRAIRADMTDFERFEAMRALPSMAMHARLCEIHQLFLDTFVRRNVMDFAEMRYEDNLLPVTLDLDHRVMYTELSQHLNSLDMRIKRGKKSQATDRDERLYRAVNTSETAEEALSKTVAFLDRDTFDEASSGLVTLIQVREEQVSDTEKRLRQALSAAKQGEQDNLQKWKQMCLDDGSLQDGETIASIKNILTSARSHADSGSSTSKRKRSGASDEDLDEADGRAKPVRKNPLTSEVNTLSKRLVVAYRSLRYLHNVQRLQQHVTADLDPLKHCQAVNCHGVKPGINLAVSASCGHIVCKDCHLSLDQIHSTKCPAEGCSCSMQLYNLLWTSKMGDLYSTNPTPYGAKLESVVELLRNIRDAEEQAVLFVQYEEQMREVQRALEGHNLLSQVITDAGKAAAQINSFQQNRKCTVMVLNASDETAAGLNLQNANHVMFVSPLLRDSQYGYEATMAQAIGRVRRHGQKRPIFVHRIVALDTIDIDILEHRERRSEAVTESGSLAIVAPPTAIVPLEANGKSKRERCQLVKMGGVYSLQPHSWLCEGKGADGQMRIKGKSRVSGWEDFSSQLKFSRAYTEDDD</sequence>
<dbReference type="InterPro" id="IPR050628">
    <property type="entry name" value="SNF2_RAD54_helicase_TF"/>
</dbReference>
<dbReference type="InterPro" id="IPR014001">
    <property type="entry name" value="Helicase_ATP-bd"/>
</dbReference>
<dbReference type="GO" id="GO:0008168">
    <property type="term" value="F:methyltransferase activity"/>
    <property type="evidence" value="ECO:0007669"/>
    <property type="project" value="UniProtKB-KW"/>
</dbReference>
<evidence type="ECO:0000256" key="1">
    <source>
        <dbReference type="ARBA" id="ARBA00022603"/>
    </source>
</evidence>
<evidence type="ECO:0000313" key="8">
    <source>
        <dbReference type="EMBL" id="TKA45666.1"/>
    </source>
</evidence>
<evidence type="ECO:0000256" key="4">
    <source>
        <dbReference type="ARBA" id="ARBA00022801"/>
    </source>
</evidence>
<feature type="compositionally biased region" description="Low complexity" evidence="6">
    <location>
        <begin position="287"/>
        <end position="296"/>
    </location>
</feature>
<dbReference type="PANTHER" id="PTHR45626">
    <property type="entry name" value="TRANSCRIPTION TERMINATION FACTOR 2-RELATED"/>
    <property type="match status" value="1"/>
</dbReference>
<dbReference type="GO" id="GO:0006281">
    <property type="term" value="P:DNA repair"/>
    <property type="evidence" value="ECO:0007669"/>
    <property type="project" value="TreeGrafter"/>
</dbReference>